<sequence length="717" mass="79575">MKYLKYTSTAAAGLALQMLLAPSSLVAEENEDVYELSPFVVDASSDRGYVGVKSIGATRTNVSLKDLPMAMNIVTKEFIEDTVANDLHDVVLYSSNVKSGITGGSFDGDNSNFSIRGLPTSYTVRNGVRRLRFVDTATVDRVEVIKGPASLLYGQIEPGGVVNYLTKRPFSEKGGSVDFRFGSDDLKRVQFDVNNPLGEKVGFRVSGAFGEEGTSYADELIAKNVVNPVFAFYPSENSTFILEYEFSEKNVNGIRGNQPFIPGVGLYTDLPLFFNIRNADDYYDEQLTVFGGEFLHRFNDNWNTRIALSNTEREKENRVTGSGYIWDSVSMVSRRVDLVMDQNDELFAQWDLNYKGQLSEGISLSTLVGAEYSAWNATGGAWRQNNPSASLLDWENWDRSPGPSFPDDYFSRYSYDVPTYNKSAYTVNQLEMMGGRLNALLGLRYDEYETRPAGGTTTGDSQTSPQAGVIFDASETTSIFLSYSESFLPQGGSRTDPFGDTFLPSPQVGEGLDLGIKYQSPDGNWWATFSLFDIQRTNILQFVSATDSNGNVIFDDDGNALQGWAQSGVEESKGFEVDVTAVLGNGVSLIFAYANADPKLKDNPQNPSLEGLRRADVAKNQGSLWIKKEFSDGNLAGFSFGGGIRYVGERPMEQTVNTLHHDAYTVSDLSFAYDPNPEEKGLSFRLKVNNIFDEIHFRDAFTYGRERNFIFSTEWEF</sequence>
<comment type="caution">
    <text evidence="17">The sequence shown here is derived from an EMBL/GenBank/DDBJ whole genome shotgun (WGS) entry which is preliminary data.</text>
</comment>
<dbReference type="PANTHER" id="PTHR32552">
    <property type="entry name" value="FERRICHROME IRON RECEPTOR-RELATED"/>
    <property type="match status" value="1"/>
</dbReference>
<keyword evidence="5 12" id="KW-0812">Transmembrane</keyword>
<dbReference type="PROSITE" id="PS52016">
    <property type="entry name" value="TONB_DEPENDENT_REC_3"/>
    <property type="match status" value="1"/>
</dbReference>
<evidence type="ECO:0000256" key="5">
    <source>
        <dbReference type="ARBA" id="ARBA00022692"/>
    </source>
</evidence>
<keyword evidence="6 14" id="KW-0732">Signal</keyword>
<gene>
    <name evidence="17" type="ORF">JIN87_04490</name>
</gene>
<dbReference type="RefSeq" id="WP_200354330.1">
    <property type="nucleotide sequence ID" value="NZ_JAENIL010000006.1"/>
</dbReference>
<dbReference type="InterPro" id="IPR012910">
    <property type="entry name" value="Plug_dom"/>
</dbReference>
<comment type="similarity">
    <text evidence="12 13">Belongs to the TonB-dependent receptor family.</text>
</comment>
<dbReference type="AlphaFoldDB" id="A0A934VQ19"/>
<evidence type="ECO:0000256" key="1">
    <source>
        <dbReference type="ARBA" id="ARBA00004571"/>
    </source>
</evidence>
<dbReference type="PANTHER" id="PTHR32552:SF68">
    <property type="entry name" value="FERRICHROME OUTER MEMBRANE TRANSPORTER_PHAGE RECEPTOR"/>
    <property type="match status" value="1"/>
</dbReference>
<dbReference type="SUPFAM" id="SSF56935">
    <property type="entry name" value="Porins"/>
    <property type="match status" value="1"/>
</dbReference>
<reference evidence="17" key="1">
    <citation type="submission" date="2021-01" db="EMBL/GenBank/DDBJ databases">
        <title>Modified the classification status of verrucomicrobia.</title>
        <authorList>
            <person name="Feng X."/>
        </authorList>
    </citation>
    <scope>NUCLEOTIDE SEQUENCE</scope>
    <source>
        <strain evidence="17">KCTC 13126</strain>
    </source>
</reference>
<keyword evidence="18" id="KW-1185">Reference proteome</keyword>
<dbReference type="Pfam" id="PF07715">
    <property type="entry name" value="Plug"/>
    <property type="match status" value="1"/>
</dbReference>
<dbReference type="InterPro" id="IPR036942">
    <property type="entry name" value="Beta-barrel_TonB_sf"/>
</dbReference>
<protein>
    <submittedName>
        <fullName evidence="17">TonB-dependent receptor</fullName>
    </submittedName>
</protein>
<evidence type="ECO:0000313" key="18">
    <source>
        <dbReference type="Proteomes" id="UP000617628"/>
    </source>
</evidence>
<keyword evidence="9 13" id="KW-0798">TonB box</keyword>
<dbReference type="Pfam" id="PF00593">
    <property type="entry name" value="TonB_dep_Rec_b-barrel"/>
    <property type="match status" value="1"/>
</dbReference>
<dbReference type="Gene3D" id="2.170.130.10">
    <property type="entry name" value="TonB-dependent receptor, plug domain"/>
    <property type="match status" value="1"/>
</dbReference>
<evidence type="ECO:0000259" key="16">
    <source>
        <dbReference type="Pfam" id="PF07715"/>
    </source>
</evidence>
<evidence type="ECO:0000256" key="6">
    <source>
        <dbReference type="ARBA" id="ARBA00022729"/>
    </source>
</evidence>
<proteinExistence type="inferred from homology"/>
<keyword evidence="3 12" id="KW-1134">Transmembrane beta strand</keyword>
<feature type="domain" description="TonB-dependent receptor-like beta-barrel" evidence="15">
    <location>
        <begin position="258"/>
        <end position="691"/>
    </location>
</feature>
<dbReference type="GO" id="GO:0015344">
    <property type="term" value="F:siderophore uptake transmembrane transporter activity"/>
    <property type="evidence" value="ECO:0007669"/>
    <property type="project" value="TreeGrafter"/>
</dbReference>
<dbReference type="InterPro" id="IPR037066">
    <property type="entry name" value="Plug_dom_sf"/>
</dbReference>
<dbReference type="EMBL" id="JAENIL010000006">
    <property type="protein sequence ID" value="MBK1876113.1"/>
    <property type="molecule type" value="Genomic_DNA"/>
</dbReference>
<keyword evidence="4" id="KW-0410">Iron transport</keyword>
<organism evidence="17 18">
    <name type="scientific">Pelagicoccus mobilis</name>
    <dbReference type="NCBI Taxonomy" id="415221"/>
    <lineage>
        <taxon>Bacteria</taxon>
        <taxon>Pseudomonadati</taxon>
        <taxon>Verrucomicrobiota</taxon>
        <taxon>Opitutia</taxon>
        <taxon>Puniceicoccales</taxon>
        <taxon>Pelagicoccaceae</taxon>
        <taxon>Pelagicoccus</taxon>
    </lineage>
</organism>
<evidence type="ECO:0000256" key="2">
    <source>
        <dbReference type="ARBA" id="ARBA00022448"/>
    </source>
</evidence>
<dbReference type="CDD" id="cd01347">
    <property type="entry name" value="ligand_gated_channel"/>
    <property type="match status" value="1"/>
</dbReference>
<feature type="signal peptide" evidence="14">
    <location>
        <begin position="1"/>
        <end position="26"/>
    </location>
</feature>
<dbReference type="InterPro" id="IPR000531">
    <property type="entry name" value="Beta-barrel_TonB"/>
</dbReference>
<accession>A0A934VQ19</accession>
<evidence type="ECO:0000256" key="9">
    <source>
        <dbReference type="ARBA" id="ARBA00023077"/>
    </source>
</evidence>
<keyword evidence="11 12" id="KW-0998">Cell outer membrane</keyword>
<evidence type="ECO:0000256" key="11">
    <source>
        <dbReference type="ARBA" id="ARBA00023237"/>
    </source>
</evidence>
<evidence type="ECO:0000256" key="10">
    <source>
        <dbReference type="ARBA" id="ARBA00023136"/>
    </source>
</evidence>
<evidence type="ECO:0000313" key="17">
    <source>
        <dbReference type="EMBL" id="MBK1876113.1"/>
    </source>
</evidence>
<evidence type="ECO:0000256" key="7">
    <source>
        <dbReference type="ARBA" id="ARBA00023004"/>
    </source>
</evidence>
<keyword evidence="7" id="KW-0408">Iron</keyword>
<dbReference type="Proteomes" id="UP000617628">
    <property type="component" value="Unassembled WGS sequence"/>
</dbReference>
<dbReference type="InterPro" id="IPR010917">
    <property type="entry name" value="TonB_rcpt_CS"/>
</dbReference>
<dbReference type="GO" id="GO:0009279">
    <property type="term" value="C:cell outer membrane"/>
    <property type="evidence" value="ECO:0007669"/>
    <property type="project" value="UniProtKB-SubCell"/>
</dbReference>
<feature type="domain" description="TonB-dependent receptor plug" evidence="16">
    <location>
        <begin position="64"/>
        <end position="161"/>
    </location>
</feature>
<dbReference type="Gene3D" id="2.40.170.20">
    <property type="entry name" value="TonB-dependent receptor, beta-barrel domain"/>
    <property type="match status" value="1"/>
</dbReference>
<dbReference type="PROSITE" id="PS01156">
    <property type="entry name" value="TONB_DEPENDENT_REC_2"/>
    <property type="match status" value="1"/>
</dbReference>
<keyword evidence="17" id="KW-0675">Receptor</keyword>
<evidence type="ECO:0000256" key="12">
    <source>
        <dbReference type="PROSITE-ProRule" id="PRU01360"/>
    </source>
</evidence>
<keyword evidence="2 12" id="KW-0813">Transport</keyword>
<name>A0A934VQ19_9BACT</name>
<evidence type="ECO:0000259" key="15">
    <source>
        <dbReference type="Pfam" id="PF00593"/>
    </source>
</evidence>
<evidence type="ECO:0000256" key="4">
    <source>
        <dbReference type="ARBA" id="ARBA00022496"/>
    </source>
</evidence>
<dbReference type="InterPro" id="IPR039426">
    <property type="entry name" value="TonB-dep_rcpt-like"/>
</dbReference>
<evidence type="ECO:0000256" key="14">
    <source>
        <dbReference type="SAM" id="SignalP"/>
    </source>
</evidence>
<evidence type="ECO:0000256" key="13">
    <source>
        <dbReference type="RuleBase" id="RU003357"/>
    </source>
</evidence>
<evidence type="ECO:0000256" key="3">
    <source>
        <dbReference type="ARBA" id="ARBA00022452"/>
    </source>
</evidence>
<evidence type="ECO:0000256" key="8">
    <source>
        <dbReference type="ARBA" id="ARBA00023065"/>
    </source>
</evidence>
<comment type="subcellular location">
    <subcellularLocation>
        <location evidence="1 12">Cell outer membrane</location>
        <topology evidence="1 12">Multi-pass membrane protein</topology>
    </subcellularLocation>
</comment>
<feature type="chain" id="PRO_5038014573" evidence="14">
    <location>
        <begin position="27"/>
        <end position="717"/>
    </location>
</feature>
<keyword evidence="8" id="KW-0406">Ion transport</keyword>
<keyword evidence="10 12" id="KW-0472">Membrane</keyword>